<dbReference type="GO" id="GO:0055085">
    <property type="term" value="P:transmembrane transport"/>
    <property type="evidence" value="ECO:0007669"/>
    <property type="project" value="InterPro"/>
</dbReference>
<organism evidence="9 10">
    <name type="scientific">Pseudothermotoga hypogea DSM 11164 = NBRC 106472</name>
    <dbReference type="NCBI Taxonomy" id="1123384"/>
    <lineage>
        <taxon>Bacteria</taxon>
        <taxon>Thermotogati</taxon>
        <taxon>Thermotogota</taxon>
        <taxon>Thermotogae</taxon>
        <taxon>Thermotogales</taxon>
        <taxon>Thermotogaceae</taxon>
        <taxon>Pseudothermotoga</taxon>
    </lineage>
</organism>
<evidence type="ECO:0000256" key="4">
    <source>
        <dbReference type="ARBA" id="ARBA00022692"/>
    </source>
</evidence>
<evidence type="ECO:0000256" key="5">
    <source>
        <dbReference type="ARBA" id="ARBA00022989"/>
    </source>
</evidence>
<protein>
    <submittedName>
        <fullName evidence="9">Sugar ABC transporter permease</fullName>
    </submittedName>
</protein>
<proteinExistence type="inferred from homology"/>
<feature type="transmembrane region" description="Helical" evidence="7">
    <location>
        <begin position="107"/>
        <end position="126"/>
    </location>
</feature>
<name>A0A0X1KSP3_9THEM</name>
<dbReference type="GO" id="GO:0005886">
    <property type="term" value="C:plasma membrane"/>
    <property type="evidence" value="ECO:0007669"/>
    <property type="project" value="UniProtKB-SubCell"/>
</dbReference>
<comment type="subcellular location">
    <subcellularLocation>
        <location evidence="1 7">Cell membrane</location>
        <topology evidence="1 7">Multi-pass membrane protein</topology>
    </subcellularLocation>
</comment>
<dbReference type="PATRIC" id="fig|1123384.7.peg.1720"/>
<evidence type="ECO:0000256" key="1">
    <source>
        <dbReference type="ARBA" id="ARBA00004651"/>
    </source>
</evidence>
<evidence type="ECO:0000256" key="7">
    <source>
        <dbReference type="RuleBase" id="RU363032"/>
    </source>
</evidence>
<dbReference type="STRING" id="1123384.AJ81_08585"/>
<evidence type="ECO:0000259" key="8">
    <source>
        <dbReference type="PROSITE" id="PS50928"/>
    </source>
</evidence>
<dbReference type="PANTHER" id="PTHR30193">
    <property type="entry name" value="ABC TRANSPORTER PERMEASE PROTEIN"/>
    <property type="match status" value="1"/>
</dbReference>
<feature type="transmembrane region" description="Helical" evidence="7">
    <location>
        <begin position="261"/>
        <end position="281"/>
    </location>
</feature>
<dbReference type="EMBL" id="CP007141">
    <property type="protein sequence ID" value="AJC74231.1"/>
    <property type="molecule type" value="Genomic_DNA"/>
</dbReference>
<keyword evidence="4 7" id="KW-0812">Transmembrane</keyword>
<dbReference type="InterPro" id="IPR000515">
    <property type="entry name" value="MetI-like"/>
</dbReference>
<dbReference type="PANTHER" id="PTHR30193:SF37">
    <property type="entry name" value="INNER MEMBRANE ABC TRANSPORTER PERMEASE PROTEIN YCJO"/>
    <property type="match status" value="1"/>
</dbReference>
<feature type="transmembrane region" description="Helical" evidence="7">
    <location>
        <begin position="201"/>
        <end position="223"/>
    </location>
</feature>
<feature type="domain" description="ABC transmembrane type-1" evidence="8">
    <location>
        <begin position="69"/>
        <end position="282"/>
    </location>
</feature>
<keyword evidence="6 7" id="KW-0472">Membrane</keyword>
<dbReference type="OrthoDB" id="9777304at2"/>
<feature type="transmembrane region" description="Helical" evidence="7">
    <location>
        <begin position="73"/>
        <end position="95"/>
    </location>
</feature>
<gene>
    <name evidence="9" type="ORF">AJ81_08585</name>
</gene>
<dbReference type="KEGG" id="phy:AJ81_08585"/>
<keyword evidence="3" id="KW-1003">Cell membrane</keyword>
<dbReference type="InterPro" id="IPR051393">
    <property type="entry name" value="ABC_transporter_permease"/>
</dbReference>
<accession>A0A0X1KSP3</accession>
<comment type="similarity">
    <text evidence="7">Belongs to the binding-protein-dependent transport system permease family.</text>
</comment>
<dbReference type="InterPro" id="IPR035906">
    <property type="entry name" value="MetI-like_sf"/>
</dbReference>
<keyword evidence="10" id="KW-1185">Reference proteome</keyword>
<dbReference type="AlphaFoldDB" id="A0A0X1KSP3"/>
<feature type="transmembrane region" description="Helical" evidence="7">
    <location>
        <begin position="12"/>
        <end position="39"/>
    </location>
</feature>
<dbReference type="SUPFAM" id="SSF161098">
    <property type="entry name" value="MetI-like"/>
    <property type="match status" value="1"/>
</dbReference>
<keyword evidence="2 7" id="KW-0813">Transport</keyword>
<feature type="transmembrane region" description="Helical" evidence="7">
    <location>
        <begin position="155"/>
        <end position="180"/>
    </location>
</feature>
<evidence type="ECO:0000256" key="3">
    <source>
        <dbReference type="ARBA" id="ARBA00022475"/>
    </source>
</evidence>
<dbReference type="RefSeq" id="WP_031505130.1">
    <property type="nucleotide sequence ID" value="NC_022795.1"/>
</dbReference>
<dbReference type="PROSITE" id="PS50928">
    <property type="entry name" value="ABC_TM1"/>
    <property type="match status" value="1"/>
</dbReference>
<evidence type="ECO:0000256" key="2">
    <source>
        <dbReference type="ARBA" id="ARBA00022448"/>
    </source>
</evidence>
<dbReference type="Proteomes" id="UP000077469">
    <property type="component" value="Chromosome"/>
</dbReference>
<dbReference type="Pfam" id="PF00528">
    <property type="entry name" value="BPD_transp_1"/>
    <property type="match status" value="1"/>
</dbReference>
<sequence length="293" mass="33546">MTLRRKETLAAWLFLLPGFVGFAIFVFGAVVFSSVLSFFEWDMLTKPTFLGLRNFTKLFLEDKTFHLVFRNTLWFVLGTVPTRVLLGLIFALILVRNIPGRTFFRAAIFLPVIIPTVAAAMVWRWIFNADFGLLNDFLYQIGVSNLPRWLSDPKWALVAIVILSVWKDVGFSTVMFMAGLQSIPTTVYEAARLDGANAWKTFVHITMPLLSPTTFFVIVINVISSFQVFDQAYVLTGGGPGNATNTIVYYIYNNAFQWFRMGYAAAIAWVLFGIIFIATFVQFRYQRKWVYYE</sequence>
<dbReference type="CDD" id="cd06261">
    <property type="entry name" value="TM_PBP2"/>
    <property type="match status" value="1"/>
</dbReference>
<evidence type="ECO:0000313" key="9">
    <source>
        <dbReference type="EMBL" id="AJC74231.1"/>
    </source>
</evidence>
<dbReference type="Gene3D" id="1.10.3720.10">
    <property type="entry name" value="MetI-like"/>
    <property type="match status" value="1"/>
</dbReference>
<dbReference type="PaxDb" id="1123384-AJ81_08585"/>
<keyword evidence="5 7" id="KW-1133">Transmembrane helix</keyword>
<evidence type="ECO:0000313" key="10">
    <source>
        <dbReference type="Proteomes" id="UP000077469"/>
    </source>
</evidence>
<reference evidence="9 10" key="1">
    <citation type="submission" date="2014-01" db="EMBL/GenBank/DDBJ databases">
        <title>Genome sequencing of Thermotog hypogea.</title>
        <authorList>
            <person name="Zhang X."/>
            <person name="Alvare G."/>
            <person name="Fristensky B."/>
            <person name="Chen L."/>
            <person name="Suen T."/>
            <person name="Chen Q."/>
            <person name="Ma K."/>
        </authorList>
    </citation>
    <scope>NUCLEOTIDE SEQUENCE [LARGE SCALE GENOMIC DNA]</scope>
    <source>
        <strain evidence="9 10">DSM 11164</strain>
    </source>
</reference>
<evidence type="ECO:0000256" key="6">
    <source>
        <dbReference type="ARBA" id="ARBA00023136"/>
    </source>
</evidence>